<dbReference type="InterPro" id="IPR003797">
    <property type="entry name" value="DegV"/>
</dbReference>
<dbReference type="PANTHER" id="PTHR33434:SF3">
    <property type="entry name" value="DEGV DOMAIN-CONTAINING PROTEIN YITS"/>
    <property type="match status" value="1"/>
</dbReference>
<comment type="function">
    <text evidence="1">May bind long-chain fatty acids, such as palmitate, and may play a role in lipid transport or fatty acid metabolism.</text>
</comment>
<dbReference type="RefSeq" id="WP_023055339.1">
    <property type="nucleotide sequence ID" value="NZ_JAUSTN010000003.1"/>
</dbReference>
<reference evidence="3 4" key="1">
    <citation type="submission" date="2023-07" db="EMBL/GenBank/DDBJ databases">
        <title>Genomic Encyclopedia of Type Strains, Phase IV (KMG-IV): sequencing the most valuable type-strain genomes for metagenomic binning, comparative biology and taxonomic classification.</title>
        <authorList>
            <person name="Goeker M."/>
        </authorList>
    </citation>
    <scope>NUCLEOTIDE SEQUENCE [LARGE SCALE GENOMIC DNA]</scope>
    <source>
        <strain evidence="3 4">DSM 22616</strain>
    </source>
</reference>
<name>A0ABU0AUT7_9FIRM</name>
<evidence type="ECO:0000256" key="2">
    <source>
        <dbReference type="ARBA" id="ARBA00023121"/>
    </source>
</evidence>
<dbReference type="Gene3D" id="3.40.50.10440">
    <property type="entry name" value="Dihydroxyacetone kinase, domain 1"/>
    <property type="match status" value="1"/>
</dbReference>
<dbReference type="PANTHER" id="PTHR33434">
    <property type="entry name" value="DEGV DOMAIN-CONTAINING PROTEIN DR_1986-RELATED"/>
    <property type="match status" value="1"/>
</dbReference>
<dbReference type="Gene3D" id="3.30.1180.10">
    <property type="match status" value="1"/>
</dbReference>
<keyword evidence="2" id="KW-0446">Lipid-binding</keyword>
<gene>
    <name evidence="3" type="ORF">J2S72_000583</name>
</gene>
<evidence type="ECO:0000313" key="4">
    <source>
        <dbReference type="Proteomes" id="UP001236559"/>
    </source>
</evidence>
<dbReference type="InterPro" id="IPR043168">
    <property type="entry name" value="DegV_C"/>
</dbReference>
<dbReference type="Pfam" id="PF02645">
    <property type="entry name" value="DegV"/>
    <property type="match status" value="1"/>
</dbReference>
<sequence>MYSIYADMGGDFSQDIIDKINIIPMDIIVDKETILNTDDFKNLSREEFLEILKNKDMSTSMINSFTFKEYFKKSLEEEKDILYICLSSGLSGQYLQAKIAADELLKDFPQRKIEVVDSLAATAGLTILAEHALKNRDKEIPIEKNAEILREKAKFLKHIFIVDDLFHLQRGGRLSVTAALVGTAIKIKPILRVDAEGKLTVKEKTRGIKNAYKKLKETYFEDRNLNSKELFISQCANEEGAQILKEMILEKDPDVKIEIIEMTPIISIHTGQGLLTTIYEGSEPN</sequence>
<comment type="caution">
    <text evidence="3">The sequence shown here is derived from an EMBL/GenBank/DDBJ whole genome shotgun (WGS) entry which is preliminary data.</text>
</comment>
<dbReference type="NCBIfam" id="TIGR00762">
    <property type="entry name" value="DegV"/>
    <property type="match status" value="1"/>
</dbReference>
<dbReference type="SUPFAM" id="SSF82549">
    <property type="entry name" value="DAK1/DegV-like"/>
    <property type="match status" value="1"/>
</dbReference>
<dbReference type="Gene3D" id="2.20.28.50">
    <property type="entry name" value="degv family protein"/>
    <property type="match status" value="1"/>
</dbReference>
<proteinExistence type="predicted"/>
<accession>A0ABU0AUT7</accession>
<dbReference type="PROSITE" id="PS51482">
    <property type="entry name" value="DEGV"/>
    <property type="match status" value="1"/>
</dbReference>
<keyword evidence="4" id="KW-1185">Reference proteome</keyword>
<evidence type="ECO:0000256" key="1">
    <source>
        <dbReference type="ARBA" id="ARBA00003238"/>
    </source>
</evidence>
<protein>
    <submittedName>
        <fullName evidence="3">DegV family protein with EDD domain</fullName>
    </submittedName>
</protein>
<dbReference type="InterPro" id="IPR050270">
    <property type="entry name" value="DegV_domain_contain"/>
</dbReference>
<evidence type="ECO:0000313" key="3">
    <source>
        <dbReference type="EMBL" id="MDQ0274566.1"/>
    </source>
</evidence>
<dbReference type="EMBL" id="JAUSTN010000003">
    <property type="protein sequence ID" value="MDQ0274566.1"/>
    <property type="molecule type" value="Genomic_DNA"/>
</dbReference>
<organism evidence="3 4">
    <name type="scientific">Peptoniphilus koenoeneniae</name>
    <dbReference type="NCBI Taxonomy" id="507751"/>
    <lineage>
        <taxon>Bacteria</taxon>
        <taxon>Bacillati</taxon>
        <taxon>Bacillota</taxon>
        <taxon>Tissierellia</taxon>
        <taxon>Tissierellales</taxon>
        <taxon>Peptoniphilaceae</taxon>
        <taxon>Peptoniphilus</taxon>
    </lineage>
</organism>
<dbReference type="Proteomes" id="UP001236559">
    <property type="component" value="Unassembled WGS sequence"/>
</dbReference>